<reference evidence="2 3" key="1">
    <citation type="journal article" date="2016" name="Genome Announc.">
        <title>First Complete Genome Sequence of a Subdivision 6 Acidobacterium Strain.</title>
        <authorList>
            <person name="Huang S."/>
            <person name="Vieira S."/>
            <person name="Bunk B."/>
            <person name="Riedel T."/>
            <person name="Sproer C."/>
            <person name="Overmann J."/>
        </authorList>
    </citation>
    <scope>NUCLEOTIDE SEQUENCE [LARGE SCALE GENOMIC DNA]</scope>
    <source>
        <strain evidence="3">DSM 100886 HEG_-6_39</strain>
    </source>
</reference>
<dbReference type="PROSITE" id="PS51257">
    <property type="entry name" value="PROKAR_LIPOPROTEIN"/>
    <property type="match status" value="1"/>
</dbReference>
<dbReference type="STRING" id="1855912.LuPra_05476"/>
<dbReference type="EMBL" id="CP015136">
    <property type="protein sequence ID" value="AMY12203.1"/>
    <property type="molecule type" value="Genomic_DNA"/>
</dbReference>
<organism evidence="2 3">
    <name type="scientific">Luteitalea pratensis</name>
    <dbReference type="NCBI Taxonomy" id="1855912"/>
    <lineage>
        <taxon>Bacteria</taxon>
        <taxon>Pseudomonadati</taxon>
        <taxon>Acidobacteriota</taxon>
        <taxon>Vicinamibacteria</taxon>
        <taxon>Vicinamibacterales</taxon>
        <taxon>Vicinamibacteraceae</taxon>
        <taxon>Luteitalea</taxon>
    </lineage>
</organism>
<evidence type="ECO:0000313" key="2">
    <source>
        <dbReference type="EMBL" id="AMY12203.1"/>
    </source>
</evidence>
<feature type="transmembrane region" description="Helical" evidence="1">
    <location>
        <begin position="94"/>
        <end position="115"/>
    </location>
</feature>
<dbReference type="AlphaFoldDB" id="A0A143PVL9"/>
<dbReference type="RefSeq" id="WP_110173679.1">
    <property type="nucleotide sequence ID" value="NZ_CP015136.1"/>
</dbReference>
<keyword evidence="3" id="KW-1185">Reference proteome</keyword>
<dbReference type="Proteomes" id="UP000076079">
    <property type="component" value="Chromosome"/>
</dbReference>
<dbReference type="KEGG" id="abac:LuPra_05476"/>
<name>A0A143PVL9_LUTPR</name>
<evidence type="ECO:0000313" key="3">
    <source>
        <dbReference type="Proteomes" id="UP000076079"/>
    </source>
</evidence>
<reference evidence="3" key="2">
    <citation type="submission" date="2016-04" db="EMBL/GenBank/DDBJ databases">
        <title>First Complete Genome Sequence of a Subdivision 6 Acidobacterium.</title>
        <authorList>
            <person name="Huang S."/>
            <person name="Vieira S."/>
            <person name="Bunk B."/>
            <person name="Riedel T."/>
            <person name="Sproeer C."/>
            <person name="Overmann J."/>
        </authorList>
    </citation>
    <scope>NUCLEOTIDE SEQUENCE [LARGE SCALE GENOMIC DNA]</scope>
    <source>
        <strain evidence="3">DSM 100886 HEG_-6_39</strain>
    </source>
</reference>
<keyword evidence="1" id="KW-0812">Transmembrane</keyword>
<feature type="transmembrane region" description="Helical" evidence="1">
    <location>
        <begin position="39"/>
        <end position="61"/>
    </location>
</feature>
<keyword evidence="1" id="KW-1133">Transmembrane helix</keyword>
<gene>
    <name evidence="2" type="ORF">LuPra_05476</name>
</gene>
<feature type="transmembrane region" description="Helical" evidence="1">
    <location>
        <begin position="68"/>
        <end position="88"/>
    </location>
</feature>
<protein>
    <submittedName>
        <fullName evidence="2">Uncharacterized protein</fullName>
    </submittedName>
</protein>
<sequence length="119" mass="11753">MAPRLATHLLGLCNVVAGALVACAPVILMPGLNGLDSPGARLLGVSLGVVLVSVGIGAWLIPADGRRVYLWIFGVAVKVVASAVWGAAALTTGVAMLAAGAALDLAVALAIAGMLSNTR</sequence>
<keyword evidence="1" id="KW-0472">Membrane</keyword>
<proteinExistence type="predicted"/>
<evidence type="ECO:0000256" key="1">
    <source>
        <dbReference type="SAM" id="Phobius"/>
    </source>
</evidence>
<accession>A0A143PVL9</accession>